<organism evidence="13 14">
    <name type="scientific">Pontibacter mucosus</name>
    <dbReference type="NCBI Taxonomy" id="1649266"/>
    <lineage>
        <taxon>Bacteria</taxon>
        <taxon>Pseudomonadati</taxon>
        <taxon>Bacteroidota</taxon>
        <taxon>Cytophagia</taxon>
        <taxon>Cytophagales</taxon>
        <taxon>Hymenobacteraceae</taxon>
        <taxon>Pontibacter</taxon>
    </lineage>
</organism>
<keyword evidence="4" id="KW-1003">Cell membrane</keyword>
<comment type="similarity">
    <text evidence="2">Belongs to the TonB family.</text>
</comment>
<feature type="compositionally biased region" description="Polar residues" evidence="10">
    <location>
        <begin position="294"/>
        <end position="306"/>
    </location>
</feature>
<dbReference type="EMBL" id="QBKI01000005">
    <property type="protein sequence ID" value="PTX18992.1"/>
    <property type="molecule type" value="Genomic_DNA"/>
</dbReference>
<dbReference type="GO" id="GO:0015031">
    <property type="term" value="P:protein transport"/>
    <property type="evidence" value="ECO:0007669"/>
    <property type="project" value="UniProtKB-KW"/>
</dbReference>
<keyword evidence="6" id="KW-0812">Transmembrane</keyword>
<comment type="subcellular location">
    <subcellularLocation>
        <location evidence="1">Cell inner membrane</location>
        <topology evidence="1">Single-pass membrane protein</topology>
        <orientation evidence="1">Periplasmic side</orientation>
    </subcellularLocation>
</comment>
<dbReference type="AlphaFoldDB" id="A0A2T5YI52"/>
<evidence type="ECO:0000256" key="3">
    <source>
        <dbReference type="ARBA" id="ARBA00022448"/>
    </source>
</evidence>
<accession>A0A2T5YI52</accession>
<evidence type="ECO:0000313" key="13">
    <source>
        <dbReference type="EMBL" id="PTX18992.1"/>
    </source>
</evidence>
<dbReference type="OrthoDB" id="1039448at2"/>
<feature type="signal peptide" evidence="11">
    <location>
        <begin position="1"/>
        <end position="29"/>
    </location>
</feature>
<feature type="chain" id="PRO_5015556646" evidence="11">
    <location>
        <begin position="30"/>
        <end position="411"/>
    </location>
</feature>
<keyword evidence="14" id="KW-1185">Reference proteome</keyword>
<evidence type="ECO:0000256" key="9">
    <source>
        <dbReference type="ARBA" id="ARBA00023136"/>
    </source>
</evidence>
<evidence type="ECO:0000256" key="5">
    <source>
        <dbReference type="ARBA" id="ARBA00022519"/>
    </source>
</evidence>
<gene>
    <name evidence="13" type="ORF">C8N40_105286</name>
</gene>
<dbReference type="InterPro" id="IPR051045">
    <property type="entry name" value="TonB-dependent_transducer"/>
</dbReference>
<evidence type="ECO:0000256" key="11">
    <source>
        <dbReference type="SAM" id="SignalP"/>
    </source>
</evidence>
<evidence type="ECO:0000313" key="14">
    <source>
        <dbReference type="Proteomes" id="UP000244225"/>
    </source>
</evidence>
<feature type="region of interest" description="Disordered" evidence="10">
    <location>
        <begin position="276"/>
        <end position="306"/>
    </location>
</feature>
<dbReference type="GO" id="GO:0055085">
    <property type="term" value="P:transmembrane transport"/>
    <property type="evidence" value="ECO:0007669"/>
    <property type="project" value="InterPro"/>
</dbReference>
<keyword evidence="11" id="KW-0732">Signal</keyword>
<dbReference type="GO" id="GO:0031992">
    <property type="term" value="F:energy transducer activity"/>
    <property type="evidence" value="ECO:0007669"/>
    <property type="project" value="TreeGrafter"/>
</dbReference>
<evidence type="ECO:0000256" key="4">
    <source>
        <dbReference type="ARBA" id="ARBA00022475"/>
    </source>
</evidence>
<keyword evidence="7" id="KW-0653">Protein transport</keyword>
<dbReference type="SUPFAM" id="SSF74653">
    <property type="entry name" value="TolA/TonB C-terminal domain"/>
    <property type="match status" value="2"/>
</dbReference>
<keyword evidence="5" id="KW-0997">Cell inner membrane</keyword>
<name>A0A2T5YI52_9BACT</name>
<keyword evidence="3" id="KW-0813">Transport</keyword>
<protein>
    <submittedName>
        <fullName evidence="13">TonB family protein</fullName>
    </submittedName>
</protein>
<dbReference type="PROSITE" id="PS52015">
    <property type="entry name" value="TONB_CTD"/>
    <property type="match status" value="1"/>
</dbReference>
<dbReference type="Gene3D" id="3.30.1150.10">
    <property type="match status" value="2"/>
</dbReference>
<evidence type="ECO:0000256" key="6">
    <source>
        <dbReference type="ARBA" id="ARBA00022692"/>
    </source>
</evidence>
<dbReference type="GO" id="GO:0098797">
    <property type="term" value="C:plasma membrane protein complex"/>
    <property type="evidence" value="ECO:0007669"/>
    <property type="project" value="TreeGrafter"/>
</dbReference>
<evidence type="ECO:0000256" key="2">
    <source>
        <dbReference type="ARBA" id="ARBA00006555"/>
    </source>
</evidence>
<evidence type="ECO:0000256" key="10">
    <source>
        <dbReference type="SAM" id="MobiDB-lite"/>
    </source>
</evidence>
<feature type="domain" description="TonB C-terminal" evidence="12">
    <location>
        <begin position="47"/>
        <end position="144"/>
    </location>
</feature>
<reference evidence="13 14" key="1">
    <citation type="submission" date="2018-04" db="EMBL/GenBank/DDBJ databases">
        <title>Genomic Encyclopedia of Archaeal and Bacterial Type Strains, Phase II (KMG-II): from individual species to whole genera.</title>
        <authorList>
            <person name="Goeker M."/>
        </authorList>
    </citation>
    <scope>NUCLEOTIDE SEQUENCE [LARGE SCALE GENOMIC DNA]</scope>
    <source>
        <strain evidence="13 14">DSM 100162</strain>
    </source>
</reference>
<evidence type="ECO:0000256" key="8">
    <source>
        <dbReference type="ARBA" id="ARBA00022989"/>
    </source>
</evidence>
<sequence length="411" mass="44465">MKKKRTLSNLAATALLSMALLAAIPAALAQTADKPYTYVEQMPVFKGGDAEMMKFLGSNIVYPADAVKAGVEGLVVVSFVIDAKGSVDDVKVVKSLSTSTDAEAVRVVNMMDGKWHPGKQDGKEVAVRYTLPLRFAMKTAPAEAAATDQQPQFKGGQEALMQTLHQHLKMPEEAKQEHLNARVVVKFTVEKDGSVSNIKLASTKLKKTIGPGAKLDYMDAATFNLQNKTILAKLAEAAAEAVKATSGQWQPALKKGQPVAAEIVLPVQFLGSGADPTGHSFDSSAGQRAGSYSAKAQPSASSTSNREFPQGLAKFFAKNLRYPTTDAETVIEIEYEVMENGTLHYVFGKNQSRALQDEVLRVLKYAKDEGHIHYNGQGLQSLAVWFKIDDGTTKSLSEKTMYADVVVTKYK</sequence>
<dbReference type="Pfam" id="PF03544">
    <property type="entry name" value="TonB_C"/>
    <property type="match status" value="1"/>
</dbReference>
<evidence type="ECO:0000259" key="12">
    <source>
        <dbReference type="PROSITE" id="PS52015"/>
    </source>
</evidence>
<dbReference type="NCBIfam" id="TIGR01352">
    <property type="entry name" value="tonB_Cterm"/>
    <property type="match status" value="1"/>
</dbReference>
<dbReference type="InterPro" id="IPR006260">
    <property type="entry name" value="TonB/TolA_C"/>
</dbReference>
<proteinExistence type="inferred from homology"/>
<evidence type="ECO:0000256" key="7">
    <source>
        <dbReference type="ARBA" id="ARBA00022927"/>
    </source>
</evidence>
<dbReference type="Proteomes" id="UP000244225">
    <property type="component" value="Unassembled WGS sequence"/>
</dbReference>
<keyword evidence="9" id="KW-0472">Membrane</keyword>
<dbReference type="PANTHER" id="PTHR33446">
    <property type="entry name" value="PROTEIN TONB-RELATED"/>
    <property type="match status" value="1"/>
</dbReference>
<dbReference type="PANTHER" id="PTHR33446:SF2">
    <property type="entry name" value="PROTEIN TONB"/>
    <property type="match status" value="1"/>
</dbReference>
<keyword evidence="8" id="KW-1133">Transmembrane helix</keyword>
<dbReference type="RefSeq" id="WP_108212020.1">
    <property type="nucleotide sequence ID" value="NZ_QBKI01000005.1"/>
</dbReference>
<evidence type="ECO:0000256" key="1">
    <source>
        <dbReference type="ARBA" id="ARBA00004383"/>
    </source>
</evidence>
<dbReference type="InterPro" id="IPR037682">
    <property type="entry name" value="TonB_C"/>
</dbReference>
<comment type="caution">
    <text evidence="13">The sequence shown here is derived from an EMBL/GenBank/DDBJ whole genome shotgun (WGS) entry which is preliminary data.</text>
</comment>